<dbReference type="InterPro" id="IPR004780">
    <property type="entry name" value="SRP"/>
</dbReference>
<comment type="catalytic activity">
    <reaction evidence="9 10">
        <text>GTP + H2O = GDP + phosphate + H(+)</text>
        <dbReference type="Rhea" id="RHEA:19669"/>
        <dbReference type="ChEBI" id="CHEBI:15377"/>
        <dbReference type="ChEBI" id="CHEBI:15378"/>
        <dbReference type="ChEBI" id="CHEBI:37565"/>
        <dbReference type="ChEBI" id="CHEBI:43474"/>
        <dbReference type="ChEBI" id="CHEBI:58189"/>
        <dbReference type="EC" id="3.6.5.4"/>
    </reaction>
</comment>
<evidence type="ECO:0000256" key="9">
    <source>
        <dbReference type="ARBA" id="ARBA00048027"/>
    </source>
</evidence>
<keyword evidence="14" id="KW-1185">Reference proteome</keyword>
<accession>A0A844BF63</accession>
<dbReference type="InterPro" id="IPR036891">
    <property type="entry name" value="Signal_recog_part_SRP54_M_sf"/>
</dbReference>
<dbReference type="SMART" id="SM00962">
    <property type="entry name" value="SRP54"/>
    <property type="match status" value="1"/>
</dbReference>
<dbReference type="InterPro" id="IPR004125">
    <property type="entry name" value="Signal_recog_particle_SRP54_M"/>
</dbReference>
<dbReference type="NCBIfam" id="TIGR00959">
    <property type="entry name" value="ffh"/>
    <property type="match status" value="1"/>
</dbReference>
<dbReference type="RefSeq" id="WP_153746937.1">
    <property type="nucleotide sequence ID" value="NZ_BAAADI010000002.1"/>
</dbReference>
<dbReference type="SUPFAM" id="SSF52540">
    <property type="entry name" value="P-loop containing nucleoside triphosphate hydrolases"/>
    <property type="match status" value="1"/>
</dbReference>
<dbReference type="Pfam" id="PF00448">
    <property type="entry name" value="SRP54"/>
    <property type="match status" value="1"/>
</dbReference>
<sequence length="496" mass="53105">MFESLSDRLSGVFDRLTKQGALSEDDVKTALREVRVALLEADVSLPVARSFVKSVQDKATGQEVTRSVTPGQQVVKIVHDELVRVLTGEGEPGYLKIDNPPAPILMVGLQGGGKTTTTAKLAKRLKEVNGKRVLMASLDVNRPAAMEQLAILGAQIGVDTLPIVPGQKPVDIAKRAKQQAAMGGYDVYMLDTAGRLSIDEALMAEVEAVRDVATPRETLLVVDGLTGQDAVHTAENFDGRIGITGVILTRMDGDGRGGAALSMRAVTGKPIKYVGLGEKLDALEEFHPERIAGRILGMGDIVSLVEKAQATIEAEQAERMMKRFQKGQFNMNDLKMQLEQMLKMGGMEGIMGMMPGMGKMSKQMADAGFDDSILRRQIALINSMTKVERANPQILQASRKRRIAAGAGIDVPELNKLLKMHRQMSDMMKKLGQKGGRAMLKRAMAGMMGKGGLPGLGADMDPKALEEAARRMGGGLPGGMGGLDLPPGLSGLGKKK</sequence>
<dbReference type="GO" id="GO:0048500">
    <property type="term" value="C:signal recognition particle"/>
    <property type="evidence" value="ECO:0007669"/>
    <property type="project" value="UniProtKB-UniRule"/>
</dbReference>
<dbReference type="InterPro" id="IPR027417">
    <property type="entry name" value="P-loop_NTPase"/>
</dbReference>
<feature type="compositionally biased region" description="Gly residues" evidence="11">
    <location>
        <begin position="472"/>
        <end position="482"/>
    </location>
</feature>
<keyword evidence="10" id="KW-0963">Cytoplasm</keyword>
<feature type="binding site" evidence="10">
    <location>
        <begin position="108"/>
        <end position="115"/>
    </location>
    <ligand>
        <name>GTP</name>
        <dbReference type="ChEBI" id="CHEBI:37565"/>
    </ligand>
</feature>
<keyword evidence="7 10" id="KW-0733">Signal recognition particle</keyword>
<keyword evidence="4 10" id="KW-0378">Hydrolase</keyword>
<dbReference type="HAMAP" id="MF_00306">
    <property type="entry name" value="SRP54"/>
    <property type="match status" value="1"/>
</dbReference>
<dbReference type="InterPro" id="IPR000897">
    <property type="entry name" value="SRP54_GTPase_dom"/>
</dbReference>
<evidence type="ECO:0000259" key="12">
    <source>
        <dbReference type="PROSITE" id="PS00300"/>
    </source>
</evidence>
<feature type="binding site" evidence="10">
    <location>
        <begin position="249"/>
        <end position="252"/>
    </location>
    <ligand>
        <name>GTP</name>
        <dbReference type="ChEBI" id="CHEBI:37565"/>
    </ligand>
</feature>
<dbReference type="GO" id="GO:0005886">
    <property type="term" value="C:plasma membrane"/>
    <property type="evidence" value="ECO:0007669"/>
    <property type="project" value="UniProtKB-SubCell"/>
</dbReference>
<feature type="region of interest" description="Disordered" evidence="11">
    <location>
        <begin position="471"/>
        <end position="496"/>
    </location>
</feature>
<evidence type="ECO:0000256" key="5">
    <source>
        <dbReference type="ARBA" id="ARBA00022884"/>
    </source>
</evidence>
<dbReference type="SUPFAM" id="SSF47446">
    <property type="entry name" value="Signal peptide-binding domain"/>
    <property type="match status" value="1"/>
</dbReference>
<dbReference type="Proteomes" id="UP000466730">
    <property type="component" value="Unassembled WGS sequence"/>
</dbReference>
<dbReference type="InterPro" id="IPR042101">
    <property type="entry name" value="SRP54_N_sf"/>
</dbReference>
<organism evidence="13 14">
    <name type="scientific">Rhodovulum strictum</name>
    <dbReference type="NCBI Taxonomy" id="58314"/>
    <lineage>
        <taxon>Bacteria</taxon>
        <taxon>Pseudomonadati</taxon>
        <taxon>Pseudomonadota</taxon>
        <taxon>Alphaproteobacteria</taxon>
        <taxon>Rhodobacterales</taxon>
        <taxon>Paracoccaceae</taxon>
        <taxon>Rhodovulum</taxon>
    </lineage>
</organism>
<evidence type="ECO:0000256" key="8">
    <source>
        <dbReference type="ARBA" id="ARBA00023274"/>
    </source>
</evidence>
<dbReference type="CDD" id="cd18539">
    <property type="entry name" value="SRP_G"/>
    <property type="match status" value="1"/>
</dbReference>
<dbReference type="GO" id="GO:0008312">
    <property type="term" value="F:7S RNA binding"/>
    <property type="evidence" value="ECO:0007669"/>
    <property type="project" value="InterPro"/>
</dbReference>
<gene>
    <name evidence="10" type="primary">ffh</name>
    <name evidence="13" type="ORF">GH815_01410</name>
</gene>
<comment type="function">
    <text evidence="10">Involved in targeting and insertion of nascent membrane proteins into the cytoplasmic membrane. Binds to the hydrophobic signal sequence of the ribosome-nascent chain (RNC) as it emerges from the ribosomes. The SRP-RNC complex is then targeted to the cytoplasmic membrane where it interacts with the SRP receptor FtsY. Interaction with FtsY leads to the transfer of the RNC complex to the Sec translocase for insertion into the membrane, the hydrolysis of GTP by both Ffh and FtsY, and the dissociation of the SRP-FtsY complex into the individual components.</text>
</comment>
<comment type="subcellular location">
    <subcellularLocation>
        <location evidence="1">Cell inner membrane</location>
        <topology evidence="1">Peripheral membrane protein</topology>
        <orientation evidence="1">Cytoplasmic side</orientation>
    </subcellularLocation>
    <subcellularLocation>
        <location evidence="10">Cytoplasm</location>
    </subcellularLocation>
    <text evidence="10">The SRP-RNC complex is targeted to the cytoplasmic membrane.</text>
</comment>
<evidence type="ECO:0000256" key="6">
    <source>
        <dbReference type="ARBA" id="ARBA00023134"/>
    </source>
</evidence>
<dbReference type="Gene3D" id="3.40.50.300">
    <property type="entry name" value="P-loop containing nucleotide triphosphate hydrolases"/>
    <property type="match status" value="1"/>
</dbReference>
<dbReference type="EMBL" id="WJPO01000001">
    <property type="protein sequence ID" value="MRH19633.1"/>
    <property type="molecule type" value="Genomic_DNA"/>
</dbReference>
<reference evidence="13 14" key="1">
    <citation type="submission" date="2019-11" db="EMBL/GenBank/DDBJ databases">
        <title>Draft Whole-Genome sequence of the marine photosynthetic bacterium Rhodovulum strictum DSM 11289.</title>
        <authorList>
            <person name="Kyndt J.A."/>
            <person name="Meyer T.E."/>
        </authorList>
    </citation>
    <scope>NUCLEOTIDE SEQUENCE [LARGE SCALE GENOMIC DNA]</scope>
    <source>
        <strain evidence="13 14">DSM 11289</strain>
    </source>
</reference>
<proteinExistence type="inferred from homology"/>
<dbReference type="GO" id="GO:0003924">
    <property type="term" value="F:GTPase activity"/>
    <property type="evidence" value="ECO:0007669"/>
    <property type="project" value="UniProtKB-UniRule"/>
</dbReference>
<dbReference type="SMART" id="SM00382">
    <property type="entry name" value="AAA"/>
    <property type="match status" value="1"/>
</dbReference>
<dbReference type="OrthoDB" id="9804720at2"/>
<evidence type="ECO:0000313" key="14">
    <source>
        <dbReference type="Proteomes" id="UP000466730"/>
    </source>
</evidence>
<keyword evidence="8 10" id="KW-0687">Ribonucleoprotein</keyword>
<dbReference type="GO" id="GO:0005525">
    <property type="term" value="F:GTP binding"/>
    <property type="evidence" value="ECO:0007669"/>
    <property type="project" value="UniProtKB-UniRule"/>
</dbReference>
<evidence type="ECO:0000256" key="2">
    <source>
        <dbReference type="ARBA" id="ARBA00005450"/>
    </source>
</evidence>
<dbReference type="AlphaFoldDB" id="A0A844BF63"/>
<keyword evidence="5 10" id="KW-0694">RNA-binding</keyword>
<dbReference type="PANTHER" id="PTHR11564">
    <property type="entry name" value="SIGNAL RECOGNITION PARTICLE 54K PROTEIN SRP54"/>
    <property type="match status" value="1"/>
</dbReference>
<feature type="binding site" evidence="10">
    <location>
        <begin position="191"/>
        <end position="195"/>
    </location>
    <ligand>
        <name>GTP</name>
        <dbReference type="ChEBI" id="CHEBI:37565"/>
    </ligand>
</feature>
<evidence type="ECO:0000313" key="13">
    <source>
        <dbReference type="EMBL" id="MRH19633.1"/>
    </source>
</evidence>
<dbReference type="SMART" id="SM00963">
    <property type="entry name" value="SRP54_N"/>
    <property type="match status" value="1"/>
</dbReference>
<evidence type="ECO:0000256" key="7">
    <source>
        <dbReference type="ARBA" id="ARBA00023135"/>
    </source>
</evidence>
<keyword evidence="6 10" id="KW-0342">GTP-binding</keyword>
<protein>
    <recommendedName>
        <fullName evidence="10">Signal recognition particle protein</fullName>
        <ecNumber evidence="10">3.6.5.4</ecNumber>
    </recommendedName>
    <alternativeName>
        <fullName evidence="10">Fifty-four homolog</fullName>
    </alternativeName>
</protein>
<dbReference type="Pfam" id="PF02881">
    <property type="entry name" value="SRP54_N"/>
    <property type="match status" value="1"/>
</dbReference>
<comment type="subunit">
    <text evidence="10">Part of the signal recognition particle protein translocation system, which is composed of SRP and FtsY. SRP is a ribonucleoprotein composed of Ffh and a 4.5S RNA molecule.</text>
</comment>
<feature type="domain" description="SRP54-type proteins GTP-binding" evidence="12">
    <location>
        <begin position="270"/>
        <end position="283"/>
    </location>
</feature>
<evidence type="ECO:0000256" key="3">
    <source>
        <dbReference type="ARBA" id="ARBA00022741"/>
    </source>
</evidence>
<keyword evidence="3 10" id="KW-0547">Nucleotide-binding</keyword>
<dbReference type="InterPro" id="IPR022941">
    <property type="entry name" value="SRP54"/>
</dbReference>
<name>A0A844BF63_9RHOB</name>
<evidence type="ECO:0000256" key="10">
    <source>
        <dbReference type="HAMAP-Rule" id="MF_00306"/>
    </source>
</evidence>
<evidence type="ECO:0000256" key="1">
    <source>
        <dbReference type="ARBA" id="ARBA00004515"/>
    </source>
</evidence>
<comment type="domain">
    <text evidence="10">Composed of three domains: the N-terminal N domain, which is responsible for interactions with the ribosome, the central G domain, which binds GTP, and the C-terminal M domain, which binds the RNA and the signal sequence of the RNC.</text>
</comment>
<comment type="similarity">
    <text evidence="2 10">Belongs to the GTP-binding SRP family. SRP54 subfamily.</text>
</comment>
<dbReference type="Pfam" id="PF02978">
    <property type="entry name" value="SRP_SPB"/>
    <property type="match status" value="1"/>
</dbReference>
<dbReference type="Gene3D" id="1.20.120.140">
    <property type="entry name" value="Signal recognition particle SRP54, nucleotide-binding domain"/>
    <property type="match status" value="1"/>
</dbReference>
<evidence type="ECO:0000256" key="11">
    <source>
        <dbReference type="SAM" id="MobiDB-lite"/>
    </source>
</evidence>
<comment type="caution">
    <text evidence="13">The sequence shown here is derived from an EMBL/GenBank/DDBJ whole genome shotgun (WGS) entry which is preliminary data.</text>
</comment>
<dbReference type="InterPro" id="IPR003593">
    <property type="entry name" value="AAA+_ATPase"/>
</dbReference>
<dbReference type="EC" id="3.6.5.4" evidence="10"/>
<evidence type="ECO:0000256" key="4">
    <source>
        <dbReference type="ARBA" id="ARBA00022801"/>
    </source>
</evidence>
<dbReference type="GO" id="GO:0006614">
    <property type="term" value="P:SRP-dependent cotranslational protein targeting to membrane"/>
    <property type="evidence" value="ECO:0007669"/>
    <property type="project" value="InterPro"/>
</dbReference>
<dbReference type="Gene3D" id="1.10.260.30">
    <property type="entry name" value="Signal recognition particle, SRP54 subunit, M-domain"/>
    <property type="match status" value="1"/>
</dbReference>
<dbReference type="PROSITE" id="PS00300">
    <property type="entry name" value="SRP54"/>
    <property type="match status" value="1"/>
</dbReference>
<dbReference type="InterPro" id="IPR013822">
    <property type="entry name" value="Signal_recog_particl_SRP54_hlx"/>
</dbReference>
<dbReference type="PANTHER" id="PTHR11564:SF5">
    <property type="entry name" value="SIGNAL RECOGNITION PARTICLE SUBUNIT SRP54"/>
    <property type="match status" value="1"/>
</dbReference>